<dbReference type="CDD" id="cd00254">
    <property type="entry name" value="LT-like"/>
    <property type="match status" value="1"/>
</dbReference>
<dbReference type="PANTHER" id="PTHR37423">
    <property type="entry name" value="SOLUBLE LYTIC MUREIN TRANSGLYCOSYLASE-RELATED"/>
    <property type="match status" value="1"/>
</dbReference>
<feature type="signal peptide" evidence="3">
    <location>
        <begin position="1"/>
        <end position="28"/>
    </location>
</feature>
<dbReference type="Gene3D" id="1.10.530.10">
    <property type="match status" value="1"/>
</dbReference>
<gene>
    <name evidence="5" type="ORF">SAMN05892877_107131</name>
</gene>
<dbReference type="InterPro" id="IPR008258">
    <property type="entry name" value="Transglycosylase_SLT_dom_1"/>
</dbReference>
<comment type="similarity">
    <text evidence="2">Belongs to the virb1 family.</text>
</comment>
<reference evidence="5 6" key="1">
    <citation type="submission" date="2017-08" db="EMBL/GenBank/DDBJ databases">
        <authorList>
            <person name="de Groot N.N."/>
        </authorList>
    </citation>
    <scope>NUCLEOTIDE SEQUENCE [LARGE SCALE GENOMIC DNA]</scope>
    <source>
        <strain evidence="5 6">JC85</strain>
    </source>
</reference>
<evidence type="ECO:0000256" key="1">
    <source>
        <dbReference type="ARBA" id="ARBA00007734"/>
    </source>
</evidence>
<protein>
    <submittedName>
        <fullName evidence="5">Soluble lytic murein transglycosylase-like protein</fullName>
    </submittedName>
</protein>
<feature type="chain" id="PRO_5012990308" evidence="3">
    <location>
        <begin position="29"/>
        <end position="307"/>
    </location>
</feature>
<dbReference type="Proteomes" id="UP000219167">
    <property type="component" value="Unassembled WGS sequence"/>
</dbReference>
<dbReference type="SUPFAM" id="SSF53955">
    <property type="entry name" value="Lysozyme-like"/>
    <property type="match status" value="1"/>
</dbReference>
<keyword evidence="6" id="KW-1185">Reference proteome</keyword>
<dbReference type="AlphaFoldDB" id="A0A285UEX7"/>
<evidence type="ECO:0000313" key="5">
    <source>
        <dbReference type="EMBL" id="SOC40323.1"/>
    </source>
</evidence>
<sequence length="307" mass="32216">MTHSFPIRTRHVLSASCATALLAIGGCASVIETPSEQIAAVQTVMPLAKPGTEMTAYALPAPIQDPSAPVAAGTPQTMSAVVETTRATSAEMAIAAAAPQAAPIPRGEAAPQAAAATVPVPGAPQAKFMPASFEAAVMEPGFDTGAPEGLEQLVESHQIVPIAKPSFSTAALTSAPRDTVMASASQKFERPGTPLDPLIAKYAALYEIPEALLHRVVKRESRYNPKAYNSGNYGLMQIRYNTAKGMGYTGTADGLFDAETNLKYGAKYLRGALMVADNQHDGAVRLYASGYYYTAKRKGLLEETGLK</sequence>
<dbReference type="PANTHER" id="PTHR37423:SF2">
    <property type="entry name" value="MEMBRANE-BOUND LYTIC MUREIN TRANSGLYCOSYLASE C"/>
    <property type="match status" value="1"/>
</dbReference>
<dbReference type="OrthoDB" id="9788661at2"/>
<dbReference type="EMBL" id="OBQD01000007">
    <property type="protein sequence ID" value="SOC40323.1"/>
    <property type="molecule type" value="Genomic_DNA"/>
</dbReference>
<evidence type="ECO:0000256" key="3">
    <source>
        <dbReference type="SAM" id="SignalP"/>
    </source>
</evidence>
<evidence type="ECO:0000313" key="6">
    <source>
        <dbReference type="Proteomes" id="UP000219167"/>
    </source>
</evidence>
<comment type="similarity">
    <text evidence="1">Belongs to the transglycosylase Slt family.</text>
</comment>
<dbReference type="InterPro" id="IPR023346">
    <property type="entry name" value="Lysozyme-like_dom_sf"/>
</dbReference>
<evidence type="ECO:0000259" key="4">
    <source>
        <dbReference type="Pfam" id="PF01464"/>
    </source>
</evidence>
<feature type="domain" description="Transglycosylase SLT" evidence="4">
    <location>
        <begin position="198"/>
        <end position="292"/>
    </location>
</feature>
<keyword evidence="3" id="KW-0732">Signal</keyword>
<evidence type="ECO:0000256" key="2">
    <source>
        <dbReference type="ARBA" id="ARBA00009387"/>
    </source>
</evidence>
<accession>A0A285UEX7</accession>
<proteinExistence type="inferred from homology"/>
<name>A0A285UEX7_9HYPH</name>
<dbReference type="Pfam" id="PF01464">
    <property type="entry name" value="SLT"/>
    <property type="match status" value="1"/>
</dbReference>
<organism evidence="5 6">
    <name type="scientific">Rhizobium subbaraonis</name>
    <dbReference type="NCBI Taxonomy" id="908946"/>
    <lineage>
        <taxon>Bacteria</taxon>
        <taxon>Pseudomonadati</taxon>
        <taxon>Pseudomonadota</taxon>
        <taxon>Alphaproteobacteria</taxon>
        <taxon>Hyphomicrobiales</taxon>
        <taxon>Rhizobiaceae</taxon>
        <taxon>Rhizobium/Agrobacterium group</taxon>
        <taxon>Rhizobium</taxon>
    </lineage>
</organism>
<dbReference type="RefSeq" id="WP_097139680.1">
    <property type="nucleotide sequence ID" value="NZ_OBQD01000007.1"/>
</dbReference>